<dbReference type="PANTHER" id="PTHR10730:SF53">
    <property type="entry name" value="GLYCOSYLTRANSFERASE 25 FAMILY MEMBER"/>
    <property type="match status" value="1"/>
</dbReference>
<dbReference type="GeneID" id="81424907"/>
<dbReference type="PANTHER" id="PTHR10730">
    <property type="entry name" value="PROCOLLAGEN-LYSINE,2-OXOGLUTARATE 5-DIOXYGENASE/GLYCOSYLTRANSFERASE 25 FAMILY MEMBER"/>
    <property type="match status" value="1"/>
</dbReference>
<dbReference type="InterPro" id="IPR050757">
    <property type="entry name" value="Collagen_mod_GT25"/>
</dbReference>
<dbReference type="RefSeq" id="XP_056544473.1">
    <property type="nucleotide sequence ID" value="XM_056685731.1"/>
</dbReference>
<evidence type="ECO:0000256" key="4">
    <source>
        <dbReference type="SAM" id="MobiDB-lite"/>
    </source>
</evidence>
<proteinExistence type="inferred from homology"/>
<evidence type="ECO:0000256" key="3">
    <source>
        <dbReference type="ARBA" id="ARBA00022679"/>
    </source>
</evidence>
<dbReference type="EMBL" id="JAPQKN010000002">
    <property type="protein sequence ID" value="KAJ5168012.1"/>
    <property type="molecule type" value="Genomic_DNA"/>
</dbReference>
<feature type="region of interest" description="Disordered" evidence="4">
    <location>
        <begin position="42"/>
        <end position="62"/>
    </location>
</feature>
<reference evidence="5" key="1">
    <citation type="submission" date="2022-11" db="EMBL/GenBank/DDBJ databases">
        <authorList>
            <person name="Petersen C."/>
        </authorList>
    </citation>
    <scope>NUCLEOTIDE SEQUENCE</scope>
    <source>
        <strain evidence="5">IBT 26290</strain>
    </source>
</reference>
<comment type="similarity">
    <text evidence="1">Belongs to the glycosyltransferase 25 family.</text>
</comment>
<dbReference type="AlphaFoldDB" id="A0A9W9LNT4"/>
<dbReference type="GO" id="GO:0016740">
    <property type="term" value="F:transferase activity"/>
    <property type="evidence" value="ECO:0007669"/>
    <property type="project" value="UniProtKB-KW"/>
</dbReference>
<evidence type="ECO:0000313" key="6">
    <source>
        <dbReference type="Proteomes" id="UP001149163"/>
    </source>
</evidence>
<gene>
    <name evidence="5" type="ORF">N7482_003606</name>
</gene>
<dbReference type="OrthoDB" id="47375at2759"/>
<dbReference type="Proteomes" id="UP001149163">
    <property type="component" value="Unassembled WGS sequence"/>
</dbReference>
<protein>
    <recommendedName>
        <fullName evidence="7">Glycosyltransferase family 25 protein</fullName>
    </recommendedName>
</protein>
<name>A0A9W9LNT4_9EURO</name>
<reference evidence="5" key="2">
    <citation type="journal article" date="2023" name="IMA Fungus">
        <title>Comparative genomic study of the Penicillium genus elucidates a diverse pangenome and 15 lateral gene transfer events.</title>
        <authorList>
            <person name="Petersen C."/>
            <person name="Sorensen T."/>
            <person name="Nielsen M.R."/>
            <person name="Sondergaard T.E."/>
            <person name="Sorensen J.L."/>
            <person name="Fitzpatrick D.A."/>
            <person name="Frisvad J.C."/>
            <person name="Nielsen K.L."/>
        </authorList>
    </citation>
    <scope>NUCLEOTIDE SEQUENCE</scope>
    <source>
        <strain evidence="5">IBT 26290</strain>
    </source>
</reference>
<evidence type="ECO:0008006" key="7">
    <source>
        <dbReference type="Google" id="ProtNLM"/>
    </source>
</evidence>
<comment type="caution">
    <text evidence="5">The sequence shown here is derived from an EMBL/GenBank/DDBJ whole genome shotgun (WGS) entry which is preliminary data.</text>
</comment>
<keyword evidence="3" id="KW-0808">Transferase</keyword>
<organism evidence="5 6">
    <name type="scientific">Penicillium canariense</name>
    <dbReference type="NCBI Taxonomy" id="189055"/>
    <lineage>
        <taxon>Eukaryota</taxon>
        <taxon>Fungi</taxon>
        <taxon>Dikarya</taxon>
        <taxon>Ascomycota</taxon>
        <taxon>Pezizomycotina</taxon>
        <taxon>Eurotiomycetes</taxon>
        <taxon>Eurotiomycetidae</taxon>
        <taxon>Eurotiales</taxon>
        <taxon>Aspergillaceae</taxon>
        <taxon>Penicillium</taxon>
    </lineage>
</organism>
<evidence type="ECO:0000256" key="1">
    <source>
        <dbReference type="ARBA" id="ARBA00006721"/>
    </source>
</evidence>
<evidence type="ECO:0000313" key="5">
    <source>
        <dbReference type="EMBL" id="KAJ5168012.1"/>
    </source>
</evidence>
<evidence type="ECO:0000256" key="2">
    <source>
        <dbReference type="ARBA" id="ARBA00022676"/>
    </source>
</evidence>
<accession>A0A9W9LNT4</accession>
<keyword evidence="2" id="KW-0328">Glycosyltransferase</keyword>
<keyword evidence="6" id="KW-1185">Reference proteome</keyword>
<sequence length="384" mass="42943">MIPQAQYPTGTRTALPLALGVWHAWDLEMRLANARTSISWTPQNHNSVSKLETTTSPLNDSSNLEEQTNELLRDIANTTLGFERVFAIGFSDRMDKRDAMTTGASLLDMDLEWIEGVRASEMNDKAYPASISSIVANKIRTALIFEDDIDWDVTLKAQLKEFARGACAIQDTETSHSPYGDNWDTLWLGSCAMRSRDASRLYMIPNEPTVRPVSHRGDFWWPDFSDRRDMQHSRFVLDGADGLCTLAYAVTYDAARKILATLSLEPNNSPFDMNLNGLCDSERKGVHFRCLAPYPPLFNSWRKAGSSFRDSDIVDLGDEWHEAFSSGITYSTMLNAKRLVDGAKTATAQWPDVEVQEMDFEKFESPKGSLISLNGDTELGGGGR</sequence>